<organism evidence="1">
    <name type="scientific">marine metagenome</name>
    <dbReference type="NCBI Taxonomy" id="408172"/>
    <lineage>
        <taxon>unclassified sequences</taxon>
        <taxon>metagenomes</taxon>
        <taxon>ecological metagenomes</taxon>
    </lineage>
</organism>
<proteinExistence type="predicted"/>
<dbReference type="EMBL" id="UINC01218781">
    <property type="protein sequence ID" value="SVE45952.1"/>
    <property type="molecule type" value="Genomic_DNA"/>
</dbReference>
<accession>A0A383DN81</accession>
<protein>
    <submittedName>
        <fullName evidence="1">Uncharacterized protein</fullName>
    </submittedName>
</protein>
<gene>
    <name evidence="1" type="ORF">METZ01_LOCUS498806</name>
</gene>
<evidence type="ECO:0000313" key="1">
    <source>
        <dbReference type="EMBL" id="SVE45952.1"/>
    </source>
</evidence>
<dbReference type="AlphaFoldDB" id="A0A383DN81"/>
<feature type="non-terminal residue" evidence="1">
    <location>
        <position position="50"/>
    </location>
</feature>
<sequence length="50" mass="5774">MTSFKSLEEIRETSLLLPPQTWFFEGWVKAWDYACVGLSCNGIKSHFFAT</sequence>
<name>A0A383DN81_9ZZZZ</name>
<reference evidence="1" key="1">
    <citation type="submission" date="2018-05" db="EMBL/GenBank/DDBJ databases">
        <authorList>
            <person name="Lanie J.A."/>
            <person name="Ng W.-L."/>
            <person name="Kazmierczak K.M."/>
            <person name="Andrzejewski T.M."/>
            <person name="Davidsen T.M."/>
            <person name="Wayne K.J."/>
            <person name="Tettelin H."/>
            <person name="Glass J.I."/>
            <person name="Rusch D."/>
            <person name="Podicherti R."/>
            <person name="Tsui H.-C.T."/>
            <person name="Winkler M.E."/>
        </authorList>
    </citation>
    <scope>NUCLEOTIDE SEQUENCE</scope>
</reference>